<sequence>MDWNEGKPPVSPAWDAANNHFIEMEKRKPRRLQPKDPVPPRTIGRVVAGQVKCFNQTLLDEVTRRTHEEEVREENEKSQLRASRASLKNKTREDRAQALMEWSRAQRELQLQEENKRRLMFTQRRAMKQKIKNEEKFQENYHTLKEEAETFLADLDEYLHNKHIASQQKRKALYTEWKECVFNKIQDQLLDKIDTMGEEEIAARRRDLFQKYIDAASAKDGGLFLDIVIENEYNPFAWKKHTLRYRAKPAKLSNGPGFTDRFGNPVPDPIKRDLEKMQAEAKAARSVGGDVVLELEEEKIGREILPLDRWSKIEATPFFDRAAKVQEAIASGLPIPPRKGTKSSIDLNDFQFPTSGHAVTREMQTIYGRGKRCNKPQDHS</sequence>
<feature type="region of interest" description="Disordered" evidence="2">
    <location>
        <begin position="65"/>
        <end position="86"/>
    </location>
</feature>
<name>A0A7S4PCK3_GUITH</name>
<feature type="region of interest" description="Disordered" evidence="2">
    <location>
        <begin position="361"/>
        <end position="380"/>
    </location>
</feature>
<accession>A0A7S4PCK3</accession>
<organism evidence="3">
    <name type="scientific">Guillardia theta</name>
    <name type="common">Cryptophyte</name>
    <name type="synonym">Cryptomonas phi</name>
    <dbReference type="NCBI Taxonomy" id="55529"/>
    <lineage>
        <taxon>Eukaryota</taxon>
        <taxon>Cryptophyceae</taxon>
        <taxon>Pyrenomonadales</taxon>
        <taxon>Geminigeraceae</taxon>
        <taxon>Guillardia</taxon>
    </lineage>
</organism>
<dbReference type="PANTHER" id="PTHR28584:SF1">
    <property type="entry name" value="PROTEIN FAM228B"/>
    <property type="match status" value="1"/>
</dbReference>
<dbReference type="InterPro" id="IPR040046">
    <property type="entry name" value="FAM228"/>
</dbReference>
<dbReference type="EMBL" id="HBKN01041949">
    <property type="protein sequence ID" value="CAE2330345.1"/>
    <property type="molecule type" value="Transcribed_RNA"/>
</dbReference>
<gene>
    <name evidence="3" type="ORF">GTHE00462_LOCUS32806</name>
</gene>
<dbReference type="OMA" id="IANEGRH"/>
<evidence type="ECO:0000313" key="3">
    <source>
        <dbReference type="EMBL" id="CAE2330345.1"/>
    </source>
</evidence>
<proteinExistence type="inferred from homology"/>
<feature type="compositionally biased region" description="Basic and acidic residues" evidence="2">
    <location>
        <begin position="65"/>
        <end position="79"/>
    </location>
</feature>
<dbReference type="PANTHER" id="PTHR28584">
    <property type="entry name" value="FAMILY WITH SEQUENCE SIMILARITY 228 MEMBER A"/>
    <property type="match status" value="1"/>
</dbReference>
<reference evidence="3" key="1">
    <citation type="submission" date="2021-01" db="EMBL/GenBank/DDBJ databases">
        <authorList>
            <person name="Corre E."/>
            <person name="Pelletier E."/>
            <person name="Niang G."/>
            <person name="Scheremetjew M."/>
            <person name="Finn R."/>
            <person name="Kale V."/>
            <person name="Holt S."/>
            <person name="Cochrane G."/>
            <person name="Meng A."/>
            <person name="Brown T."/>
            <person name="Cohen L."/>
        </authorList>
    </citation>
    <scope>NUCLEOTIDE SEQUENCE</scope>
    <source>
        <strain evidence="3">CCMP 2712</strain>
    </source>
</reference>
<dbReference type="AlphaFoldDB" id="A0A7S4PCK3"/>
<evidence type="ECO:0000256" key="1">
    <source>
        <dbReference type="ARBA" id="ARBA00007753"/>
    </source>
</evidence>
<protein>
    <submittedName>
        <fullName evidence="3">Uncharacterized protein</fullName>
    </submittedName>
</protein>
<evidence type="ECO:0000256" key="2">
    <source>
        <dbReference type="SAM" id="MobiDB-lite"/>
    </source>
</evidence>
<comment type="similarity">
    <text evidence="1">Belongs to the FAM228 family.</text>
</comment>